<keyword evidence="6" id="KW-0547">Nucleotide-binding</keyword>
<comment type="cofactor">
    <cofactor evidence="1">
        <name>Mg(2+)</name>
        <dbReference type="ChEBI" id="CHEBI:18420"/>
    </cofactor>
</comment>
<evidence type="ECO:0000256" key="8">
    <source>
        <dbReference type="ARBA" id="ARBA00022842"/>
    </source>
</evidence>
<accession>A0A9D5S8Q9</accession>
<comment type="caution">
    <text evidence="11">The sequence shown here is derived from an EMBL/GenBank/DDBJ whole genome shotgun (WGS) entry which is preliminary data.</text>
</comment>
<dbReference type="Pfam" id="PF01909">
    <property type="entry name" value="NTP_transf_2"/>
    <property type="match status" value="1"/>
</dbReference>
<name>A0A9D5S8Q9_XYLRU</name>
<dbReference type="EMBL" id="SUYC01000012">
    <property type="protein sequence ID" value="MBE6271414.1"/>
    <property type="molecule type" value="Genomic_DNA"/>
</dbReference>
<evidence type="ECO:0000313" key="12">
    <source>
        <dbReference type="Proteomes" id="UP000806522"/>
    </source>
</evidence>
<dbReference type="CDD" id="cd05403">
    <property type="entry name" value="NT_KNTase_like"/>
    <property type="match status" value="1"/>
</dbReference>
<dbReference type="AlphaFoldDB" id="A0A9D5S8Q9"/>
<evidence type="ECO:0000256" key="5">
    <source>
        <dbReference type="ARBA" id="ARBA00022723"/>
    </source>
</evidence>
<evidence type="ECO:0000256" key="6">
    <source>
        <dbReference type="ARBA" id="ARBA00022741"/>
    </source>
</evidence>
<dbReference type="Gene3D" id="3.30.460.10">
    <property type="entry name" value="Beta Polymerase, domain 2"/>
    <property type="match status" value="1"/>
</dbReference>
<evidence type="ECO:0000256" key="4">
    <source>
        <dbReference type="ARBA" id="ARBA00022695"/>
    </source>
</evidence>
<dbReference type="GO" id="GO:0046872">
    <property type="term" value="F:metal ion binding"/>
    <property type="evidence" value="ECO:0007669"/>
    <property type="project" value="UniProtKB-KW"/>
</dbReference>
<organism evidence="11 12">
    <name type="scientific">Xylanibacter ruminicola</name>
    <name type="common">Prevotella ruminicola</name>
    <dbReference type="NCBI Taxonomy" id="839"/>
    <lineage>
        <taxon>Bacteria</taxon>
        <taxon>Pseudomonadati</taxon>
        <taxon>Bacteroidota</taxon>
        <taxon>Bacteroidia</taxon>
        <taxon>Bacteroidales</taxon>
        <taxon>Prevotellaceae</taxon>
        <taxon>Xylanibacter</taxon>
    </lineage>
</organism>
<sequence>MTMNTADYLQLLRQYKESASKKYGIKRIGIFGSVARGEQTENSDVDIVVSLTQPRLFNLVHIKEDLQQIFGRPVDIVRERDDMDSLLKKCILRDGIFA</sequence>
<keyword evidence="2" id="KW-1277">Toxin-antitoxin system</keyword>
<proteinExistence type="inferred from homology"/>
<evidence type="ECO:0000256" key="2">
    <source>
        <dbReference type="ARBA" id="ARBA00022649"/>
    </source>
</evidence>
<reference evidence="11" key="1">
    <citation type="submission" date="2019-04" db="EMBL/GenBank/DDBJ databases">
        <title>Evolution of Biomass-Degrading Anaerobic Consortia Revealed by Metagenomics.</title>
        <authorList>
            <person name="Peng X."/>
        </authorList>
    </citation>
    <scope>NUCLEOTIDE SEQUENCE</scope>
    <source>
        <strain evidence="11">SIG140</strain>
    </source>
</reference>
<dbReference type="GO" id="GO:0016779">
    <property type="term" value="F:nucleotidyltransferase activity"/>
    <property type="evidence" value="ECO:0007669"/>
    <property type="project" value="UniProtKB-KW"/>
</dbReference>
<comment type="similarity">
    <text evidence="9">Belongs to the MntA antitoxin family.</text>
</comment>
<feature type="domain" description="Polymerase nucleotidyl transferase" evidence="10">
    <location>
        <begin position="12"/>
        <end position="94"/>
    </location>
</feature>
<evidence type="ECO:0000256" key="3">
    <source>
        <dbReference type="ARBA" id="ARBA00022679"/>
    </source>
</evidence>
<evidence type="ECO:0000256" key="7">
    <source>
        <dbReference type="ARBA" id="ARBA00022840"/>
    </source>
</evidence>
<dbReference type="GO" id="GO:0005524">
    <property type="term" value="F:ATP binding"/>
    <property type="evidence" value="ECO:0007669"/>
    <property type="project" value="UniProtKB-KW"/>
</dbReference>
<dbReference type="InterPro" id="IPR002934">
    <property type="entry name" value="Polymerase_NTP_transf_dom"/>
</dbReference>
<evidence type="ECO:0000256" key="9">
    <source>
        <dbReference type="ARBA" id="ARBA00038276"/>
    </source>
</evidence>
<gene>
    <name evidence="11" type="ORF">E7101_10760</name>
</gene>
<keyword evidence="7" id="KW-0067">ATP-binding</keyword>
<evidence type="ECO:0000313" key="11">
    <source>
        <dbReference type="EMBL" id="MBE6271414.1"/>
    </source>
</evidence>
<dbReference type="InterPro" id="IPR052038">
    <property type="entry name" value="Type-VII_TA_antitoxin"/>
</dbReference>
<protein>
    <submittedName>
        <fullName evidence="11">DNA polymerase subunit beta</fullName>
    </submittedName>
</protein>
<keyword evidence="4" id="KW-0548">Nucleotidyltransferase</keyword>
<dbReference type="InterPro" id="IPR043519">
    <property type="entry name" value="NT_sf"/>
</dbReference>
<keyword evidence="3" id="KW-0808">Transferase</keyword>
<keyword evidence="8" id="KW-0460">Magnesium</keyword>
<evidence type="ECO:0000259" key="10">
    <source>
        <dbReference type="Pfam" id="PF01909"/>
    </source>
</evidence>
<dbReference type="PANTHER" id="PTHR33571:SF14">
    <property type="entry name" value="PROTEIN ADENYLYLTRANSFERASE MJ0435-RELATED"/>
    <property type="match status" value="1"/>
</dbReference>
<keyword evidence="5" id="KW-0479">Metal-binding</keyword>
<evidence type="ECO:0000256" key="1">
    <source>
        <dbReference type="ARBA" id="ARBA00001946"/>
    </source>
</evidence>
<dbReference type="Proteomes" id="UP000806522">
    <property type="component" value="Unassembled WGS sequence"/>
</dbReference>
<dbReference type="PANTHER" id="PTHR33571">
    <property type="entry name" value="SSL8005 PROTEIN"/>
    <property type="match status" value="1"/>
</dbReference>
<dbReference type="SUPFAM" id="SSF81301">
    <property type="entry name" value="Nucleotidyltransferase"/>
    <property type="match status" value="1"/>
</dbReference>